<reference evidence="1 2" key="1">
    <citation type="submission" date="2013-01" db="EMBL/GenBank/DDBJ databases">
        <authorList>
            <person name="Harkins D.M."/>
            <person name="Durkin A.S."/>
            <person name="Brinkac L.M."/>
            <person name="Haft D.H."/>
            <person name="Selengut J.D."/>
            <person name="Sanka R."/>
            <person name="DePew J."/>
            <person name="Purushe J."/>
            <person name="Hospenthal D.R."/>
            <person name="Murray C.K."/>
            <person name="Pimentel G."/>
            <person name="Wasfy M."/>
            <person name="Vinetz J.M."/>
            <person name="Sutton G.G."/>
            <person name="Nierman W.C."/>
            <person name="Fouts D.E."/>
        </authorList>
    </citation>
    <scope>NUCLEOTIDE SEQUENCE [LARGE SCALE GENOMIC DNA]</scope>
    <source>
        <strain evidence="1 2">2006001855</strain>
    </source>
</reference>
<evidence type="ECO:0000313" key="2">
    <source>
        <dbReference type="Proteomes" id="UP000012101"/>
    </source>
</evidence>
<protein>
    <submittedName>
        <fullName evidence="1">Uncharacterized protein</fullName>
    </submittedName>
</protein>
<dbReference type="AlphaFoldDB" id="M6FD25"/>
<gene>
    <name evidence="1" type="ORF">LEP1GSC038_0017</name>
</gene>
<evidence type="ECO:0000313" key="1">
    <source>
        <dbReference type="EMBL" id="EMM70360.1"/>
    </source>
</evidence>
<organism evidence="1 2">
    <name type="scientific">Leptospira weilii str. 2006001855</name>
    <dbReference type="NCBI Taxonomy" id="996804"/>
    <lineage>
        <taxon>Bacteria</taxon>
        <taxon>Pseudomonadati</taxon>
        <taxon>Spirochaetota</taxon>
        <taxon>Spirochaetia</taxon>
        <taxon>Leptospirales</taxon>
        <taxon>Leptospiraceae</taxon>
        <taxon>Leptospira</taxon>
    </lineage>
</organism>
<name>M6FD25_9LEPT</name>
<accession>M6FD25</accession>
<comment type="caution">
    <text evidence="1">The sequence shown here is derived from an EMBL/GenBank/DDBJ whole genome shotgun (WGS) entry which is preliminary data.</text>
</comment>
<sequence length="40" mass="4558">MILRFSKYATTEEFILIKYLKIPHNEGNQAQAGSMALNCI</sequence>
<proteinExistence type="predicted"/>
<dbReference type="Proteomes" id="UP000012101">
    <property type="component" value="Unassembled WGS sequence"/>
</dbReference>
<dbReference type="EMBL" id="AFJM02000076">
    <property type="protein sequence ID" value="EMM70360.1"/>
    <property type="molecule type" value="Genomic_DNA"/>
</dbReference>